<feature type="domain" description="Peptidase M16 C-terminal" evidence="4">
    <location>
        <begin position="168"/>
        <end position="343"/>
    </location>
</feature>
<evidence type="ECO:0000313" key="6">
    <source>
        <dbReference type="Proteomes" id="UP000230959"/>
    </source>
</evidence>
<dbReference type="PANTHER" id="PTHR11851">
    <property type="entry name" value="METALLOPROTEASE"/>
    <property type="match status" value="1"/>
</dbReference>
<dbReference type="Pfam" id="PF00675">
    <property type="entry name" value="Peptidase_M16"/>
    <property type="match status" value="1"/>
</dbReference>
<dbReference type="AlphaFoldDB" id="A0A2M8LAL7"/>
<dbReference type="PANTHER" id="PTHR11851:SF49">
    <property type="entry name" value="MITOCHONDRIAL-PROCESSING PEPTIDASE SUBUNIT ALPHA"/>
    <property type="match status" value="1"/>
</dbReference>
<evidence type="ECO:0000256" key="2">
    <source>
        <dbReference type="RuleBase" id="RU004447"/>
    </source>
</evidence>
<sequence>MINFEKRRLPNGLRVILAPFAGTEAATLLALIKTGSRNETKRISGISHFLEHMFFKGTKSKPEAGMVHKELDRIGADHNAFTSKETTGFWVKTASKDFNVAIDIVSDILTEPLFKEEEMDKEKKVIFQEIDMYEDMPSRKVHDVLERLLYGDNPVGWNIAGGKDMVAKISRNDLLKYEKENYVAGNMLVVAAGNINKNEVFEKIKKEFGGVRRGVAKSFKKFRMVQKEPAVDIVNKKTDQAHLVMAIRGYDMRDDKKYALNLLSVILGGNISSRLFNEIREKLGLAYYVYAWGDQYQDCGYLGIAAGVPNEELQNATGRIVSIIKDIKDNGVSEDELKDAKSYLRGQMSLKFEGSEEIASFVAGQEMFYNKIKQPHDILRKIEKLTVKNLSDVAKEIFTPERINMAAIGNVKNSDKDRDVYKKILKNI</sequence>
<dbReference type="InterPro" id="IPR001431">
    <property type="entry name" value="Pept_M16_Zn_BS"/>
</dbReference>
<dbReference type="InterPro" id="IPR011249">
    <property type="entry name" value="Metalloenz_LuxS/M16"/>
</dbReference>
<comment type="similarity">
    <text evidence="1 2">Belongs to the peptidase M16 family.</text>
</comment>
<dbReference type="Proteomes" id="UP000230959">
    <property type="component" value="Unassembled WGS sequence"/>
</dbReference>
<proteinExistence type="inferred from homology"/>
<organism evidence="5 6">
    <name type="scientific">Candidatus Terrybacteria bacterium CG10_big_fil_rev_8_21_14_0_10_41_10</name>
    <dbReference type="NCBI Taxonomy" id="1975026"/>
    <lineage>
        <taxon>Bacteria</taxon>
        <taxon>Candidatus Terryibacteriota</taxon>
    </lineage>
</organism>
<dbReference type="InterPro" id="IPR050361">
    <property type="entry name" value="MPP/UQCRC_Complex"/>
</dbReference>
<evidence type="ECO:0000259" key="4">
    <source>
        <dbReference type="Pfam" id="PF05193"/>
    </source>
</evidence>
<dbReference type="Pfam" id="PF05193">
    <property type="entry name" value="Peptidase_M16_C"/>
    <property type="match status" value="1"/>
</dbReference>
<evidence type="ECO:0000256" key="1">
    <source>
        <dbReference type="ARBA" id="ARBA00007261"/>
    </source>
</evidence>
<evidence type="ECO:0000313" key="5">
    <source>
        <dbReference type="EMBL" id="PJE73648.1"/>
    </source>
</evidence>
<dbReference type="SUPFAM" id="SSF63411">
    <property type="entry name" value="LuxS/MPP-like metallohydrolase"/>
    <property type="match status" value="2"/>
</dbReference>
<protein>
    <recommendedName>
        <fullName evidence="7">Peptidase M16</fullName>
    </recommendedName>
</protein>
<dbReference type="Gene3D" id="3.30.830.10">
    <property type="entry name" value="Metalloenzyme, LuxS/M16 peptidase-like"/>
    <property type="match status" value="2"/>
</dbReference>
<gene>
    <name evidence="5" type="ORF">COV02_01395</name>
</gene>
<dbReference type="GO" id="GO:0006508">
    <property type="term" value="P:proteolysis"/>
    <property type="evidence" value="ECO:0007669"/>
    <property type="project" value="InterPro"/>
</dbReference>
<reference evidence="6" key="1">
    <citation type="submission" date="2017-09" db="EMBL/GenBank/DDBJ databases">
        <title>Depth-based differentiation of microbial function through sediment-hosted aquifers and enrichment of novel symbionts in the deep terrestrial subsurface.</title>
        <authorList>
            <person name="Probst A.J."/>
            <person name="Ladd B."/>
            <person name="Jarett J.K."/>
            <person name="Geller-Mcgrath D.E."/>
            <person name="Sieber C.M.K."/>
            <person name="Emerson J.B."/>
            <person name="Anantharaman K."/>
            <person name="Thomas B.C."/>
            <person name="Malmstrom R."/>
            <person name="Stieglmeier M."/>
            <person name="Klingl A."/>
            <person name="Woyke T."/>
            <person name="Ryan C.M."/>
            <person name="Banfield J.F."/>
        </authorList>
    </citation>
    <scope>NUCLEOTIDE SEQUENCE [LARGE SCALE GENOMIC DNA]</scope>
</reference>
<accession>A0A2M8LAL7</accession>
<feature type="domain" description="Peptidase M16 N-terminal" evidence="3">
    <location>
        <begin position="21"/>
        <end position="160"/>
    </location>
</feature>
<dbReference type="EMBL" id="PFER01000023">
    <property type="protein sequence ID" value="PJE73648.1"/>
    <property type="molecule type" value="Genomic_DNA"/>
</dbReference>
<name>A0A2M8LAL7_9BACT</name>
<dbReference type="PROSITE" id="PS00143">
    <property type="entry name" value="INSULINASE"/>
    <property type="match status" value="1"/>
</dbReference>
<dbReference type="GO" id="GO:0046872">
    <property type="term" value="F:metal ion binding"/>
    <property type="evidence" value="ECO:0007669"/>
    <property type="project" value="InterPro"/>
</dbReference>
<dbReference type="InterPro" id="IPR007863">
    <property type="entry name" value="Peptidase_M16_C"/>
</dbReference>
<evidence type="ECO:0008006" key="7">
    <source>
        <dbReference type="Google" id="ProtNLM"/>
    </source>
</evidence>
<comment type="caution">
    <text evidence="5">The sequence shown here is derived from an EMBL/GenBank/DDBJ whole genome shotgun (WGS) entry which is preliminary data.</text>
</comment>
<evidence type="ECO:0000259" key="3">
    <source>
        <dbReference type="Pfam" id="PF00675"/>
    </source>
</evidence>
<dbReference type="InterPro" id="IPR011765">
    <property type="entry name" value="Pept_M16_N"/>
</dbReference>
<dbReference type="GO" id="GO:0004222">
    <property type="term" value="F:metalloendopeptidase activity"/>
    <property type="evidence" value="ECO:0007669"/>
    <property type="project" value="InterPro"/>
</dbReference>